<reference evidence="14 15" key="1">
    <citation type="submission" date="2022-01" db="EMBL/GenBank/DDBJ databases">
        <title>Collection of gut derived symbiotic bacterial strains cultured from healthy donors.</title>
        <authorList>
            <person name="Lin H."/>
            <person name="Kohout C."/>
            <person name="Waligurski E."/>
            <person name="Pamer E.G."/>
        </authorList>
    </citation>
    <scope>NUCLEOTIDE SEQUENCE [LARGE SCALE GENOMIC DNA]</scope>
    <source>
        <strain evidence="14 15">DFI.7.58</strain>
    </source>
</reference>
<evidence type="ECO:0000256" key="10">
    <source>
        <dbReference type="ARBA" id="ARBA00023012"/>
    </source>
</evidence>
<protein>
    <submittedName>
        <fullName evidence="14">Histidine kinase</fullName>
    </submittedName>
</protein>
<dbReference type="CDD" id="cd06225">
    <property type="entry name" value="HAMP"/>
    <property type="match status" value="1"/>
</dbReference>
<keyword evidence="7 14" id="KW-0418">Kinase</keyword>
<dbReference type="InterPro" id="IPR003594">
    <property type="entry name" value="HATPase_dom"/>
</dbReference>
<evidence type="ECO:0000313" key="15">
    <source>
        <dbReference type="Proteomes" id="UP001298681"/>
    </source>
</evidence>
<dbReference type="Proteomes" id="UP001298681">
    <property type="component" value="Unassembled WGS sequence"/>
</dbReference>
<keyword evidence="6" id="KW-0547">Nucleotide-binding</keyword>
<dbReference type="SUPFAM" id="SSF158472">
    <property type="entry name" value="HAMP domain-like"/>
    <property type="match status" value="1"/>
</dbReference>
<evidence type="ECO:0000256" key="1">
    <source>
        <dbReference type="ARBA" id="ARBA00004651"/>
    </source>
</evidence>
<keyword evidence="11 12" id="KW-0472">Membrane</keyword>
<keyword evidence="10" id="KW-0902">Two-component regulatory system</keyword>
<dbReference type="PANTHER" id="PTHR34220">
    <property type="entry name" value="SENSOR HISTIDINE KINASE YPDA"/>
    <property type="match status" value="1"/>
</dbReference>
<keyword evidence="2" id="KW-1003">Cell membrane</keyword>
<dbReference type="Pfam" id="PF00672">
    <property type="entry name" value="HAMP"/>
    <property type="match status" value="1"/>
</dbReference>
<dbReference type="PROSITE" id="PS50885">
    <property type="entry name" value="HAMP"/>
    <property type="match status" value="1"/>
</dbReference>
<keyword evidence="9 12" id="KW-1133">Transmembrane helix</keyword>
<accession>A0ABS9MK67</accession>
<evidence type="ECO:0000313" key="14">
    <source>
        <dbReference type="EMBL" id="MCG4611209.1"/>
    </source>
</evidence>
<dbReference type="InterPro" id="IPR003660">
    <property type="entry name" value="HAMP_dom"/>
</dbReference>
<evidence type="ECO:0000259" key="13">
    <source>
        <dbReference type="PROSITE" id="PS50885"/>
    </source>
</evidence>
<evidence type="ECO:0000256" key="3">
    <source>
        <dbReference type="ARBA" id="ARBA00022553"/>
    </source>
</evidence>
<evidence type="ECO:0000256" key="8">
    <source>
        <dbReference type="ARBA" id="ARBA00022840"/>
    </source>
</evidence>
<feature type="transmembrane region" description="Helical" evidence="12">
    <location>
        <begin position="269"/>
        <end position="290"/>
    </location>
</feature>
<feature type="domain" description="HAMP" evidence="13">
    <location>
        <begin position="292"/>
        <end position="345"/>
    </location>
</feature>
<dbReference type="Gene3D" id="6.10.340.10">
    <property type="match status" value="1"/>
</dbReference>
<evidence type="ECO:0000256" key="5">
    <source>
        <dbReference type="ARBA" id="ARBA00022692"/>
    </source>
</evidence>
<name>A0ABS9MK67_9FIRM</name>
<keyword evidence="15" id="KW-1185">Reference proteome</keyword>
<dbReference type="GO" id="GO:0016301">
    <property type="term" value="F:kinase activity"/>
    <property type="evidence" value="ECO:0007669"/>
    <property type="project" value="UniProtKB-KW"/>
</dbReference>
<keyword evidence="8" id="KW-0067">ATP-binding</keyword>
<comment type="caution">
    <text evidence="14">The sequence shown here is derived from an EMBL/GenBank/DDBJ whole genome shotgun (WGS) entry which is preliminary data.</text>
</comment>
<evidence type="ECO:0000256" key="6">
    <source>
        <dbReference type="ARBA" id="ARBA00022741"/>
    </source>
</evidence>
<dbReference type="InterPro" id="IPR050640">
    <property type="entry name" value="Bact_2-comp_sensor_kinase"/>
</dbReference>
<organism evidence="14 15">
    <name type="scientific">Anaeromassilibacillus senegalensis</name>
    <dbReference type="NCBI Taxonomy" id="1673717"/>
    <lineage>
        <taxon>Bacteria</taxon>
        <taxon>Bacillati</taxon>
        <taxon>Bacillota</taxon>
        <taxon>Clostridia</taxon>
        <taxon>Eubacteriales</taxon>
        <taxon>Acutalibacteraceae</taxon>
        <taxon>Anaeromassilibacillus</taxon>
    </lineage>
</organism>
<dbReference type="PANTHER" id="PTHR34220:SF11">
    <property type="entry name" value="SENSOR PROTEIN KINASE HPTS"/>
    <property type="match status" value="1"/>
</dbReference>
<keyword evidence="5 12" id="KW-0812">Transmembrane</keyword>
<dbReference type="EMBL" id="JAKNHQ010000012">
    <property type="protein sequence ID" value="MCG4611209.1"/>
    <property type="molecule type" value="Genomic_DNA"/>
</dbReference>
<dbReference type="Pfam" id="PF02518">
    <property type="entry name" value="HATPase_c"/>
    <property type="match status" value="1"/>
</dbReference>
<dbReference type="RefSeq" id="WP_087231055.1">
    <property type="nucleotide sequence ID" value="NZ_JAKNHQ010000012.1"/>
</dbReference>
<dbReference type="InterPro" id="IPR036890">
    <property type="entry name" value="HATPase_C_sf"/>
</dbReference>
<comment type="subcellular location">
    <subcellularLocation>
        <location evidence="1">Cell membrane</location>
        <topology evidence="1">Multi-pass membrane protein</topology>
    </subcellularLocation>
</comment>
<sequence length="570" mass="65235">MNTHISSKKQILQVLMLFVVPLVLFLTGYNFYTMRAMNERVAESNRSAVYLYESSLEKDLQDIDLFLANLVVGDTNFQRLHSEMEPVEAHLCAKQIVDRYQELISTKQIIGGMFLFTEPNGLYREIYGGAYSYSLKEQMLTYFEQLTQSGSIDRSRWQVLSLDGQAFLYRVLGTNGVYSICAVDLDMLLAPQDSTDPSSGVLLYTGPDGTLLTSVEWAQGANIQIQYTDDAFYLTGAGKYLAVQDYSDVAGVWFVYLTPYQNLFHQMDFLLLFLMSAVLLILLLVCCYILKGLFLKPMDHLVQTMNAIKSGDLDAKMETNYRVMEFQQMSDTFNGMMEEIKSLKISAYEKELELQQAQLQYLQIQIRPHFFLNCLKNLYALAQEQQYDRIQRMILALSDYLRYLFSNNMTFVPLQDELRSVKRYLLLEQMSASCPPVCEIDADERLLDFQIPPMSILTFVENSVKHASLPGEALSIYIKVMELKTEDAQYINISISDNGSGFPPETLEKLNRAEKIEYTGQHVGILNVKHRFALLYQGKSIFSFSNLKKGSRIELFIPEEGGNDDRSCSR</sequence>
<dbReference type="Pfam" id="PF06580">
    <property type="entry name" value="His_kinase"/>
    <property type="match status" value="1"/>
</dbReference>
<feature type="transmembrane region" description="Helical" evidence="12">
    <location>
        <begin position="12"/>
        <end position="32"/>
    </location>
</feature>
<evidence type="ECO:0000256" key="11">
    <source>
        <dbReference type="ARBA" id="ARBA00023136"/>
    </source>
</evidence>
<dbReference type="InterPro" id="IPR010559">
    <property type="entry name" value="Sig_transdc_His_kin_internal"/>
</dbReference>
<evidence type="ECO:0000256" key="12">
    <source>
        <dbReference type="SAM" id="Phobius"/>
    </source>
</evidence>
<evidence type="ECO:0000256" key="7">
    <source>
        <dbReference type="ARBA" id="ARBA00022777"/>
    </source>
</evidence>
<keyword evidence="3" id="KW-0597">Phosphoprotein</keyword>
<proteinExistence type="predicted"/>
<gene>
    <name evidence="14" type="ORF">L0P57_09735</name>
</gene>
<dbReference type="SUPFAM" id="SSF55874">
    <property type="entry name" value="ATPase domain of HSP90 chaperone/DNA topoisomerase II/histidine kinase"/>
    <property type="match status" value="1"/>
</dbReference>
<keyword evidence="4" id="KW-0808">Transferase</keyword>
<evidence type="ECO:0000256" key="2">
    <source>
        <dbReference type="ARBA" id="ARBA00022475"/>
    </source>
</evidence>
<evidence type="ECO:0000256" key="4">
    <source>
        <dbReference type="ARBA" id="ARBA00022679"/>
    </source>
</evidence>
<evidence type="ECO:0000256" key="9">
    <source>
        <dbReference type="ARBA" id="ARBA00022989"/>
    </source>
</evidence>
<dbReference type="Gene3D" id="3.30.565.10">
    <property type="entry name" value="Histidine kinase-like ATPase, C-terminal domain"/>
    <property type="match status" value="1"/>
</dbReference>
<dbReference type="SMART" id="SM00304">
    <property type="entry name" value="HAMP"/>
    <property type="match status" value="1"/>
</dbReference>